<protein>
    <recommendedName>
        <fullName evidence="1">Calcineurin-like phosphoesterase domain-containing protein</fullName>
    </recommendedName>
</protein>
<dbReference type="InterPro" id="IPR004843">
    <property type="entry name" value="Calcineurin-like_PHP"/>
</dbReference>
<gene>
    <name evidence="2" type="ORF">FH972_024084</name>
</gene>
<dbReference type="Gene3D" id="3.60.21.10">
    <property type="match status" value="1"/>
</dbReference>
<dbReference type="AlphaFoldDB" id="A0A5N6KXF0"/>
<dbReference type="Pfam" id="PF00149">
    <property type="entry name" value="Metallophos"/>
    <property type="match status" value="1"/>
</dbReference>
<dbReference type="PANTHER" id="PTHR12905">
    <property type="entry name" value="METALLOPHOSPHOESTERASE"/>
    <property type="match status" value="1"/>
</dbReference>
<accession>A0A5N6KXF0</accession>
<dbReference type="InterPro" id="IPR029052">
    <property type="entry name" value="Metallo-depent_PP-like"/>
</dbReference>
<dbReference type="SUPFAM" id="SSF56300">
    <property type="entry name" value="Metallo-dependent phosphatases"/>
    <property type="match status" value="1"/>
</dbReference>
<dbReference type="GO" id="GO:0016787">
    <property type="term" value="F:hydrolase activity"/>
    <property type="evidence" value="ECO:0007669"/>
    <property type="project" value="InterPro"/>
</dbReference>
<dbReference type="Proteomes" id="UP000327013">
    <property type="component" value="Unassembled WGS sequence"/>
</dbReference>
<sequence length="313" mass="35214">MRLDIRTDTSERLVTPTQWSRRYLELFAAWLHQPSSQRQHYTERGGNALKVVCISDTHGTKPQVPYGDILLHAGDMSRGGTFKEIQEQLDWLNAQPHLHKLVIGGNHDIILDEVAVERIIETRSDSFPAGGKRRKDLQWGSIMYLEDSFVTLQFPQHKRSIKIFGSPMTPQYGNWAFQHLPIRDVWRDKIPHDTDILVTHGPPKAHLDSSELGITAGCPHLLRALHYARPRIHVFGHIHAGHGLETIRFDKATVAYERIVVLGEGLGMLLSLLWASAMKLVCNDAGHETVLVNAAAVKGNHGEEQMPAIIITI</sequence>
<evidence type="ECO:0000313" key="2">
    <source>
        <dbReference type="EMBL" id="KAB8356501.1"/>
    </source>
</evidence>
<dbReference type="EMBL" id="VIBQ01000016">
    <property type="protein sequence ID" value="KAB8356501.1"/>
    <property type="molecule type" value="Genomic_DNA"/>
</dbReference>
<organism evidence="2 3">
    <name type="scientific">Carpinus fangiana</name>
    <dbReference type="NCBI Taxonomy" id="176857"/>
    <lineage>
        <taxon>Eukaryota</taxon>
        <taxon>Viridiplantae</taxon>
        <taxon>Streptophyta</taxon>
        <taxon>Embryophyta</taxon>
        <taxon>Tracheophyta</taxon>
        <taxon>Spermatophyta</taxon>
        <taxon>Magnoliopsida</taxon>
        <taxon>eudicotyledons</taxon>
        <taxon>Gunneridae</taxon>
        <taxon>Pentapetalae</taxon>
        <taxon>rosids</taxon>
        <taxon>fabids</taxon>
        <taxon>Fagales</taxon>
        <taxon>Betulaceae</taxon>
        <taxon>Carpinus</taxon>
    </lineage>
</organism>
<dbReference type="OrthoDB" id="630188at2759"/>
<reference evidence="2 3" key="1">
    <citation type="submission" date="2019-06" db="EMBL/GenBank/DDBJ databases">
        <title>A chromosomal-level reference genome of Carpinus fangiana (Coryloideae, Betulaceae).</title>
        <authorList>
            <person name="Yang X."/>
            <person name="Wang Z."/>
            <person name="Zhang L."/>
            <person name="Hao G."/>
            <person name="Liu J."/>
            <person name="Yang Y."/>
        </authorList>
    </citation>
    <scope>NUCLEOTIDE SEQUENCE [LARGE SCALE GENOMIC DNA]</scope>
    <source>
        <strain evidence="2">Cfa_2016G</strain>
        <tissue evidence="2">Leaf</tissue>
    </source>
</reference>
<evidence type="ECO:0000259" key="1">
    <source>
        <dbReference type="Pfam" id="PF00149"/>
    </source>
</evidence>
<comment type="caution">
    <text evidence="2">The sequence shown here is derived from an EMBL/GenBank/DDBJ whole genome shotgun (WGS) entry which is preliminary data.</text>
</comment>
<dbReference type="InterPro" id="IPR051693">
    <property type="entry name" value="UPF0046_metallophosphoest"/>
</dbReference>
<dbReference type="CDD" id="cd07379">
    <property type="entry name" value="MPP_239FB"/>
    <property type="match status" value="1"/>
</dbReference>
<dbReference type="PANTHER" id="PTHR12905:SF28">
    <property type="entry name" value="RHAMNOGALACTURONATE LYASE C-RELATED"/>
    <property type="match status" value="1"/>
</dbReference>
<keyword evidence="3" id="KW-1185">Reference proteome</keyword>
<name>A0A5N6KXF0_9ROSI</name>
<proteinExistence type="predicted"/>
<evidence type="ECO:0000313" key="3">
    <source>
        <dbReference type="Proteomes" id="UP000327013"/>
    </source>
</evidence>
<feature type="domain" description="Calcineurin-like phosphoesterase" evidence="1">
    <location>
        <begin position="52"/>
        <end position="240"/>
    </location>
</feature>